<feature type="transmembrane region" description="Helical" evidence="8">
    <location>
        <begin position="37"/>
        <end position="57"/>
    </location>
</feature>
<dbReference type="Gene3D" id="1.20.1740.10">
    <property type="entry name" value="Amino acid/polyamine transporter I"/>
    <property type="match status" value="1"/>
</dbReference>
<evidence type="ECO:0000256" key="8">
    <source>
        <dbReference type="SAM" id="Phobius"/>
    </source>
</evidence>
<evidence type="ECO:0000256" key="7">
    <source>
        <dbReference type="ARBA" id="ARBA00023136"/>
    </source>
</evidence>
<name>A0ABS2Z9N6_9BACL</name>
<dbReference type="PANTHER" id="PTHR34975">
    <property type="entry name" value="SPORE GERMINATION PROTEIN A2"/>
    <property type="match status" value="1"/>
</dbReference>
<dbReference type="Pfam" id="PF03845">
    <property type="entry name" value="Spore_permease"/>
    <property type="match status" value="1"/>
</dbReference>
<dbReference type="NCBIfam" id="TIGR00912">
    <property type="entry name" value="2A0309"/>
    <property type="match status" value="1"/>
</dbReference>
<dbReference type="EMBL" id="JAFHKS010000040">
    <property type="protein sequence ID" value="MBN3544146.1"/>
    <property type="molecule type" value="Genomic_DNA"/>
</dbReference>
<evidence type="ECO:0000256" key="2">
    <source>
        <dbReference type="ARBA" id="ARBA00007998"/>
    </source>
</evidence>
<organism evidence="9 10">
    <name type="scientific">Fictibacillus barbaricus</name>
    <dbReference type="NCBI Taxonomy" id="182136"/>
    <lineage>
        <taxon>Bacteria</taxon>
        <taxon>Bacillati</taxon>
        <taxon>Bacillota</taxon>
        <taxon>Bacilli</taxon>
        <taxon>Bacillales</taxon>
        <taxon>Fictibacillaceae</taxon>
        <taxon>Fictibacillus</taxon>
    </lineage>
</organism>
<evidence type="ECO:0000256" key="1">
    <source>
        <dbReference type="ARBA" id="ARBA00004141"/>
    </source>
</evidence>
<gene>
    <name evidence="9" type="ORF">JYA64_02425</name>
</gene>
<evidence type="ECO:0000256" key="4">
    <source>
        <dbReference type="ARBA" id="ARBA00022544"/>
    </source>
</evidence>
<feature type="transmembrane region" description="Helical" evidence="8">
    <location>
        <begin position="265"/>
        <end position="291"/>
    </location>
</feature>
<feature type="transmembrane region" description="Helical" evidence="8">
    <location>
        <begin position="142"/>
        <end position="159"/>
    </location>
</feature>
<sequence length="365" mass="41059">MKLSNVQIFWILTTHALGVTLMLTIRQTISISRQDAWISVLIGGAFSLLIVYVAVKLSQMFPKMTFVEYTQLLLGKKLGKLVLLLYFAQWYTVNGVILREFSELMKLTMPQTPTFVIIIGMLLIVVFATYHGIEIIGRCSEFIGPIIIISILVTFILNINNMDISKLSPVFEETGTAAILKGAIPTAGFVGQNFVVFMLIAFLSKPKDGLKAALWGTAIPSIVVALATLIVIATFSPFLPSHMWYPYFRLIRVISVLDFIQNVDVIFIVVWLTSVFMRLALIFFAATYGAAQFFNVKNWRRLIWINAPVVFLISLLPQSVVMSDILYPVYITQRIALPIVMFGIPLFLLILAKVKKRKGDQKISH</sequence>
<evidence type="ECO:0000256" key="5">
    <source>
        <dbReference type="ARBA" id="ARBA00022692"/>
    </source>
</evidence>
<reference evidence="9 10" key="1">
    <citation type="submission" date="2021-01" db="EMBL/GenBank/DDBJ databases">
        <title>Genome Sequencing of Type Strains.</title>
        <authorList>
            <person name="Lemaire J.F."/>
            <person name="Inderbitzin P."/>
            <person name="Collins S.B."/>
            <person name="Wespe N."/>
            <person name="Knight-Connoni V."/>
        </authorList>
    </citation>
    <scope>NUCLEOTIDE SEQUENCE [LARGE SCALE GENOMIC DNA]</scope>
    <source>
        <strain evidence="9 10">DSM 14730</strain>
    </source>
</reference>
<feature type="transmembrane region" description="Helical" evidence="8">
    <location>
        <begin position="7"/>
        <end position="25"/>
    </location>
</feature>
<dbReference type="RefSeq" id="WP_188404306.1">
    <property type="nucleotide sequence ID" value="NZ_BMCE01000004.1"/>
</dbReference>
<feature type="transmembrane region" description="Helical" evidence="8">
    <location>
        <begin position="214"/>
        <end position="239"/>
    </location>
</feature>
<dbReference type="Proteomes" id="UP001319060">
    <property type="component" value="Unassembled WGS sequence"/>
</dbReference>
<keyword evidence="4" id="KW-0309">Germination</keyword>
<comment type="caution">
    <text evidence="9">The sequence shown here is derived from an EMBL/GenBank/DDBJ whole genome shotgun (WGS) entry which is preliminary data.</text>
</comment>
<keyword evidence="5 8" id="KW-0812">Transmembrane</keyword>
<keyword evidence="7 8" id="KW-0472">Membrane</keyword>
<evidence type="ECO:0000313" key="10">
    <source>
        <dbReference type="Proteomes" id="UP001319060"/>
    </source>
</evidence>
<evidence type="ECO:0000313" key="9">
    <source>
        <dbReference type="EMBL" id="MBN3544146.1"/>
    </source>
</evidence>
<feature type="transmembrane region" description="Helical" evidence="8">
    <location>
        <begin position="179"/>
        <end position="202"/>
    </location>
</feature>
<comment type="similarity">
    <text evidence="2">Belongs to the amino acid-polyamine-organocation (APC) superfamily. Spore germination protein (SGP) (TC 2.A.3.9) family.</text>
</comment>
<accession>A0ABS2Z9N6</accession>
<keyword evidence="3" id="KW-0813">Transport</keyword>
<protein>
    <submittedName>
        <fullName evidence="9">Endospore germination permease</fullName>
    </submittedName>
</protein>
<dbReference type="PANTHER" id="PTHR34975:SF2">
    <property type="entry name" value="SPORE GERMINATION PROTEIN A2"/>
    <property type="match status" value="1"/>
</dbReference>
<feature type="transmembrane region" description="Helical" evidence="8">
    <location>
        <begin position="303"/>
        <end position="323"/>
    </location>
</feature>
<keyword evidence="10" id="KW-1185">Reference proteome</keyword>
<feature type="transmembrane region" description="Helical" evidence="8">
    <location>
        <begin position="78"/>
        <end position="98"/>
    </location>
</feature>
<feature type="transmembrane region" description="Helical" evidence="8">
    <location>
        <begin position="335"/>
        <end position="352"/>
    </location>
</feature>
<dbReference type="InterPro" id="IPR004761">
    <property type="entry name" value="Spore_GerAB"/>
</dbReference>
<evidence type="ECO:0000256" key="3">
    <source>
        <dbReference type="ARBA" id="ARBA00022448"/>
    </source>
</evidence>
<evidence type="ECO:0000256" key="6">
    <source>
        <dbReference type="ARBA" id="ARBA00022989"/>
    </source>
</evidence>
<keyword evidence="6 8" id="KW-1133">Transmembrane helix</keyword>
<comment type="subcellular location">
    <subcellularLocation>
        <location evidence="1">Membrane</location>
        <topology evidence="1">Multi-pass membrane protein</topology>
    </subcellularLocation>
</comment>
<proteinExistence type="inferred from homology"/>
<feature type="transmembrane region" description="Helical" evidence="8">
    <location>
        <begin position="110"/>
        <end position="130"/>
    </location>
</feature>